<dbReference type="EMBL" id="JAFJYH010000093">
    <property type="protein sequence ID" value="KAG4419985.1"/>
    <property type="molecule type" value="Genomic_DNA"/>
</dbReference>
<protein>
    <recommendedName>
        <fullName evidence="7">Nuclear GTPase SLIP-GC</fullName>
    </recommendedName>
</protein>
<evidence type="ECO:0000259" key="4">
    <source>
        <dbReference type="Pfam" id="PF24564"/>
    </source>
</evidence>
<dbReference type="OrthoDB" id="3598281at2759"/>
<keyword evidence="1" id="KW-0175">Coiled coil</keyword>
<evidence type="ECO:0000313" key="6">
    <source>
        <dbReference type="Proteomes" id="UP000664132"/>
    </source>
</evidence>
<dbReference type="Proteomes" id="UP000664132">
    <property type="component" value="Unassembled WGS sequence"/>
</dbReference>
<dbReference type="PANTHER" id="PTHR36681">
    <property type="entry name" value="NUCLEAR GTPASE, GERMINAL CENTER-ASSOCIATED, TANDEM DUPLICATE 3"/>
    <property type="match status" value="1"/>
</dbReference>
<feature type="domain" description="DUF7605" evidence="4">
    <location>
        <begin position="718"/>
        <end position="882"/>
    </location>
</feature>
<dbReference type="InterPro" id="IPR027417">
    <property type="entry name" value="P-loop_NTPase"/>
</dbReference>
<feature type="domain" description="Dynamin N-terminal" evidence="3">
    <location>
        <begin position="134"/>
        <end position="378"/>
    </location>
</feature>
<dbReference type="SUPFAM" id="SSF52540">
    <property type="entry name" value="P-loop containing nucleoside triphosphate hydrolases"/>
    <property type="match status" value="1"/>
</dbReference>
<feature type="compositionally biased region" description="Basic and acidic residues" evidence="2">
    <location>
        <begin position="1"/>
        <end position="16"/>
    </location>
</feature>
<proteinExistence type="predicted"/>
<dbReference type="InterPro" id="IPR045063">
    <property type="entry name" value="Dynamin_N"/>
</dbReference>
<evidence type="ECO:0000313" key="5">
    <source>
        <dbReference type="EMBL" id="KAG4419985.1"/>
    </source>
</evidence>
<dbReference type="Gene3D" id="3.40.50.300">
    <property type="entry name" value="P-loop containing nucleotide triphosphate hydrolases"/>
    <property type="match status" value="1"/>
</dbReference>
<dbReference type="InterPro" id="IPR056024">
    <property type="entry name" value="DUF7605"/>
</dbReference>
<dbReference type="AlphaFoldDB" id="A0A8H7TE79"/>
<organism evidence="5 6">
    <name type="scientific">Cadophora malorum</name>
    <dbReference type="NCBI Taxonomy" id="108018"/>
    <lineage>
        <taxon>Eukaryota</taxon>
        <taxon>Fungi</taxon>
        <taxon>Dikarya</taxon>
        <taxon>Ascomycota</taxon>
        <taxon>Pezizomycotina</taxon>
        <taxon>Leotiomycetes</taxon>
        <taxon>Helotiales</taxon>
        <taxon>Ploettnerulaceae</taxon>
        <taxon>Cadophora</taxon>
    </lineage>
</organism>
<feature type="region of interest" description="Disordered" evidence="2">
    <location>
        <begin position="1"/>
        <end position="47"/>
    </location>
</feature>
<name>A0A8H7TE79_9HELO</name>
<evidence type="ECO:0000259" key="3">
    <source>
        <dbReference type="Pfam" id="PF00350"/>
    </source>
</evidence>
<gene>
    <name evidence="5" type="ORF">IFR04_006836</name>
</gene>
<feature type="region of interest" description="Disordered" evidence="2">
    <location>
        <begin position="470"/>
        <end position="506"/>
    </location>
</feature>
<keyword evidence="6" id="KW-1185">Reference proteome</keyword>
<feature type="coiled-coil region" evidence="1">
    <location>
        <begin position="425"/>
        <end position="465"/>
    </location>
</feature>
<comment type="caution">
    <text evidence="5">The sequence shown here is derived from an EMBL/GenBank/DDBJ whole genome shotgun (WGS) entry which is preliminary data.</text>
</comment>
<dbReference type="PANTHER" id="PTHR36681:SF3">
    <property type="entry name" value="NUCLEAR GTPASE, GERMINAL CENTER-ASSOCIATED, TANDEM DUPLICATE 3"/>
    <property type="match status" value="1"/>
</dbReference>
<evidence type="ECO:0000256" key="2">
    <source>
        <dbReference type="SAM" id="MobiDB-lite"/>
    </source>
</evidence>
<feature type="region of interest" description="Disordered" evidence="2">
    <location>
        <begin position="987"/>
        <end position="1027"/>
    </location>
</feature>
<dbReference type="Pfam" id="PF24564">
    <property type="entry name" value="DUF7605"/>
    <property type="match status" value="1"/>
</dbReference>
<dbReference type="Pfam" id="PF00350">
    <property type="entry name" value="Dynamin_N"/>
    <property type="match status" value="1"/>
</dbReference>
<evidence type="ECO:0000256" key="1">
    <source>
        <dbReference type="SAM" id="Coils"/>
    </source>
</evidence>
<accession>A0A8H7TE79</accession>
<evidence type="ECO:0008006" key="7">
    <source>
        <dbReference type="Google" id="ProtNLM"/>
    </source>
</evidence>
<reference evidence="5" key="1">
    <citation type="submission" date="2021-02" db="EMBL/GenBank/DDBJ databases">
        <title>Genome sequence Cadophora malorum strain M34.</title>
        <authorList>
            <person name="Stefanovic E."/>
            <person name="Vu D."/>
            <person name="Scully C."/>
            <person name="Dijksterhuis J."/>
            <person name="Roader J."/>
            <person name="Houbraken J."/>
        </authorList>
    </citation>
    <scope>NUCLEOTIDE SEQUENCE</scope>
    <source>
        <strain evidence="5">M34</strain>
    </source>
</reference>
<sequence>MAEHEDNIMIKEESPKPDTTSSASPYLATTPHPESEIENGEAEPDTSLFIPDADKQVTIYRPTTKNDYTWQQQGGFGQLVQVQEREKAMKAGLKFLYELETAMKLHLANVPSASKWLDRIKLIRANRKECRILIGFLGCTGAGKSSMINSLLEQEDLLPADDEKACTAVCVEISWNASDNRKEEYYAKIERISEDDWRTELEKLFQDISDQALNKDGDDGEPDLERDMRIKTAFQKLKCVYPFIKSLADLQAYKVKSLLEHSNVKDILGKSKNISEESREAFAAAIKPYIDSSTSKEEGSSGKAFAHWPLVKLVRLHVKSRILKDGIILVDLPGSMDTNAARGAIAEQYQKNLSVNCIVAPTARAASDKPAQDLLGKVAHRTLQLDNRFSADHLCFIVSKTDSSLTMSRYIRTHPELEEILAGEFAKEKELKDKLDQANDILEAKQQSQQANKKLAAELQSQMKKLNVQFKKGAGAGSGRARGKKRKLDADDTTPAPTPEQKETTKKLKELQAKMKEAKENAERDGSKLFNATKKIEDLNKALKRSESRKLHACIENRNRVSTTEIRKDFEAARRQMGCKDNGQPLQVFCVSSWAFTILNIKDVFQGFPKLHDTGIPRLQNWLCETTLPTRDRNSVAFLEDLVSLELSMVPWLADTSVEFKMSGGQRTNVESFFTKQFDNLKKELSKVTSQIVTKCEVTVGTELLPKMGKAENVAGRNAERIVKGWVQKPMHWGTHRALNRERGTWKTYKGIEIKWNEELAGNYLDLLIKDWSLTLYNKVPAAKETYNNAVEKVIQKFVKAVVGSVTELCPDLAEALHQWMESSLRSIVPIHKQSEAIFSDVIPEAIRDSHRLVEPKIKECWQPVYDLCASETGPGHYKRNQVAHVTHVQKIGRQMYRKSSAAIKGAFKKLWESLPEEFNKGINPAVLQIQDEFFEMLENYTAHGSYDSSHALEASSKSQLQDRTRELWGVLKTAWSQEIEVIDLEEEYESQEEKEIEIDDLLNENDDDEDSDFDISDTDDASAEDA</sequence>